<dbReference type="PROSITE" id="PS50005">
    <property type="entry name" value="TPR"/>
    <property type="match status" value="2"/>
</dbReference>
<keyword evidence="5" id="KW-1185">Reference proteome</keyword>
<gene>
    <name evidence="4" type="primary">g8481</name>
    <name evidence="4" type="ORF">VP750_LOCUS7285</name>
</gene>
<dbReference type="Proteomes" id="UP001497392">
    <property type="component" value="Unassembled WGS sequence"/>
</dbReference>
<dbReference type="SUPFAM" id="SSF48452">
    <property type="entry name" value="TPR-like"/>
    <property type="match status" value="1"/>
</dbReference>
<keyword evidence="1 2" id="KW-0802">TPR repeat</keyword>
<protein>
    <submittedName>
        <fullName evidence="4">G8481 protein</fullName>
    </submittedName>
</protein>
<dbReference type="SMART" id="SM00028">
    <property type="entry name" value="TPR"/>
    <property type="match status" value="3"/>
</dbReference>
<comment type="caution">
    <text evidence="4">The sequence shown here is derived from an EMBL/GenBank/DDBJ whole genome shotgun (WGS) entry which is preliminary data.</text>
</comment>
<dbReference type="Pfam" id="PF13181">
    <property type="entry name" value="TPR_8"/>
    <property type="match status" value="1"/>
</dbReference>
<dbReference type="PANTHER" id="PTHR46423">
    <property type="entry name" value="RNA POLYMERASE II-ASSOCIATED PROTEIN 3"/>
    <property type="match status" value="1"/>
</dbReference>
<dbReference type="InterPro" id="IPR011990">
    <property type="entry name" value="TPR-like_helical_dom_sf"/>
</dbReference>
<dbReference type="EMBL" id="CAXHTA020000012">
    <property type="protein sequence ID" value="CAL5225626.1"/>
    <property type="molecule type" value="Genomic_DNA"/>
</dbReference>
<dbReference type="PANTHER" id="PTHR46423:SF1">
    <property type="entry name" value="RNA POLYMERASE II-ASSOCIATED PROTEIN 3"/>
    <property type="match status" value="1"/>
</dbReference>
<dbReference type="Pfam" id="PF13414">
    <property type="entry name" value="TPR_11"/>
    <property type="match status" value="1"/>
</dbReference>
<evidence type="ECO:0000313" key="5">
    <source>
        <dbReference type="Proteomes" id="UP001497392"/>
    </source>
</evidence>
<feature type="repeat" description="TPR" evidence="2">
    <location>
        <begin position="215"/>
        <end position="248"/>
    </location>
</feature>
<name>A0ABP1G1I7_9CHLO</name>
<feature type="compositionally biased region" description="Polar residues" evidence="3">
    <location>
        <begin position="194"/>
        <end position="207"/>
    </location>
</feature>
<accession>A0ABP1G1I7</accession>
<reference evidence="4 5" key="1">
    <citation type="submission" date="2024-06" db="EMBL/GenBank/DDBJ databases">
        <authorList>
            <person name="Kraege A."/>
            <person name="Thomma B."/>
        </authorList>
    </citation>
    <scope>NUCLEOTIDE SEQUENCE [LARGE SCALE GENOMIC DNA]</scope>
</reference>
<feature type="repeat" description="TPR" evidence="2">
    <location>
        <begin position="283"/>
        <end position="316"/>
    </location>
</feature>
<proteinExistence type="predicted"/>
<evidence type="ECO:0000256" key="3">
    <source>
        <dbReference type="SAM" id="MobiDB-lite"/>
    </source>
</evidence>
<dbReference type="InterPro" id="IPR019734">
    <property type="entry name" value="TPR_rpt"/>
</dbReference>
<evidence type="ECO:0000256" key="1">
    <source>
        <dbReference type="ARBA" id="ARBA00022803"/>
    </source>
</evidence>
<dbReference type="Gene3D" id="1.25.40.10">
    <property type="entry name" value="Tetratricopeptide repeat domain"/>
    <property type="match status" value="1"/>
</dbReference>
<sequence length="334" mass="36640">MGKNGKFQYVYIPADVSEPLQELSLSYTEEDQVQCLLHKLREHFRQSKPAKTAEQLQRQRQQLLANVPEESRAQINEQMLGVATDLGTVESIALLSNSRDNGFTGVNLYCDDEASFVDALPNPRASEIAFCCGKQMQVQGDAFLARVFDNEDDFERLDFTLKEVTSSAPWVKEAAAQNEAKRKGDQADTILQSMQAPAQQGKQSSPAEVTELTPAEAARESGNAAFKKGDLQKALELYTEAVEQDRSMAAAYSNRALVNLKLGQAAAAEADANQALQLDPKMVKALLRRAAARKALGQTEGAVEDYRAAMKLQPNNKEAAQALQDLQASKELSQ</sequence>
<dbReference type="InterPro" id="IPR051966">
    <property type="entry name" value="RPAP3"/>
</dbReference>
<evidence type="ECO:0000256" key="2">
    <source>
        <dbReference type="PROSITE-ProRule" id="PRU00339"/>
    </source>
</evidence>
<feature type="region of interest" description="Disordered" evidence="3">
    <location>
        <begin position="194"/>
        <end position="224"/>
    </location>
</feature>
<organism evidence="4 5">
    <name type="scientific">Coccomyxa viridis</name>
    <dbReference type="NCBI Taxonomy" id="1274662"/>
    <lineage>
        <taxon>Eukaryota</taxon>
        <taxon>Viridiplantae</taxon>
        <taxon>Chlorophyta</taxon>
        <taxon>core chlorophytes</taxon>
        <taxon>Trebouxiophyceae</taxon>
        <taxon>Trebouxiophyceae incertae sedis</taxon>
        <taxon>Coccomyxaceae</taxon>
        <taxon>Coccomyxa</taxon>
    </lineage>
</organism>
<evidence type="ECO:0000313" key="4">
    <source>
        <dbReference type="EMBL" id="CAL5225626.1"/>
    </source>
</evidence>